<dbReference type="Pfam" id="PF12937">
    <property type="entry name" value="F-box-like"/>
    <property type="match status" value="1"/>
</dbReference>
<dbReference type="Gramene" id="AET5Gv20642800.6">
    <property type="protein sequence ID" value="AET5Gv20642800.6"/>
    <property type="gene ID" value="AET5Gv20642800"/>
</dbReference>
<sequence>TRPRARHTRRRLKLSRPCPSLLFFVPLLHPTRRHFFPPPPVPLRGPEAPWSRETPRSHAPLPASPLRLMTDRGDGPIGSLPEHLLVEILTRLPTHEWVQISCVSKHWASMFRGEYLWQTAIARKWPSAGFRKRWPGPIPRGSARRRFQALYVSENLVPSGGEIDELVGHTYLYLKEQLERVAVPPSSILHGTIIDQFIACGRTGEKAHELASNIWIAVIDNLEENQQTFMLLKHLAQEGDVRTLLNMFVNSQSRKEKVYFLEKKYTYFHVQVEHPFLLMQVNTPNSGKKNSIDEIIWLHFHQCWINIHNICDYLYECFMFHLQFFLPFPYSRSYKVLWRVFDKLFTDFRDCFNGADYHEALAGAKSRFQPVPSSWLGH</sequence>
<proteinExistence type="predicted"/>
<reference evidence="3" key="3">
    <citation type="journal article" date="2017" name="Nature">
        <title>Genome sequence of the progenitor of the wheat D genome Aegilops tauschii.</title>
        <authorList>
            <person name="Luo M.C."/>
            <person name="Gu Y.Q."/>
            <person name="Puiu D."/>
            <person name="Wang H."/>
            <person name="Twardziok S.O."/>
            <person name="Deal K.R."/>
            <person name="Huo N."/>
            <person name="Zhu T."/>
            <person name="Wang L."/>
            <person name="Wang Y."/>
            <person name="McGuire P.E."/>
            <person name="Liu S."/>
            <person name="Long H."/>
            <person name="Ramasamy R.K."/>
            <person name="Rodriguez J.C."/>
            <person name="Van S.L."/>
            <person name="Yuan L."/>
            <person name="Wang Z."/>
            <person name="Xia Z."/>
            <person name="Xiao L."/>
            <person name="Anderson O.D."/>
            <person name="Ouyang S."/>
            <person name="Liang Y."/>
            <person name="Zimin A.V."/>
            <person name="Pertea G."/>
            <person name="Qi P."/>
            <person name="Bennetzen J.L."/>
            <person name="Dai X."/>
            <person name="Dawson M.W."/>
            <person name="Muller H.G."/>
            <person name="Kugler K."/>
            <person name="Rivarola-Duarte L."/>
            <person name="Spannagl M."/>
            <person name="Mayer K.F.X."/>
            <person name="Lu F.H."/>
            <person name="Bevan M.W."/>
            <person name="Leroy P."/>
            <person name="Li P."/>
            <person name="You F.M."/>
            <person name="Sun Q."/>
            <person name="Liu Z."/>
            <person name="Lyons E."/>
            <person name="Wicker T."/>
            <person name="Salzberg S.L."/>
            <person name="Devos K.M."/>
            <person name="Dvorak J."/>
        </authorList>
    </citation>
    <scope>NUCLEOTIDE SEQUENCE [LARGE SCALE GENOMIC DNA]</scope>
    <source>
        <strain evidence="3">cv. AL8/78</strain>
    </source>
</reference>
<accession>A0A453L6E2</accession>
<reference evidence="3" key="4">
    <citation type="submission" date="2019-03" db="UniProtKB">
        <authorList>
            <consortium name="EnsemblPlants"/>
        </authorList>
    </citation>
    <scope>IDENTIFICATION</scope>
</reference>
<dbReference type="Gene3D" id="1.20.1280.50">
    <property type="match status" value="1"/>
</dbReference>
<organism evidence="3 4">
    <name type="scientific">Aegilops tauschii subsp. strangulata</name>
    <name type="common">Goatgrass</name>
    <dbReference type="NCBI Taxonomy" id="200361"/>
    <lineage>
        <taxon>Eukaryota</taxon>
        <taxon>Viridiplantae</taxon>
        <taxon>Streptophyta</taxon>
        <taxon>Embryophyta</taxon>
        <taxon>Tracheophyta</taxon>
        <taxon>Spermatophyta</taxon>
        <taxon>Magnoliopsida</taxon>
        <taxon>Liliopsida</taxon>
        <taxon>Poales</taxon>
        <taxon>Poaceae</taxon>
        <taxon>BOP clade</taxon>
        <taxon>Pooideae</taxon>
        <taxon>Triticodae</taxon>
        <taxon>Triticeae</taxon>
        <taxon>Triticinae</taxon>
        <taxon>Aegilops</taxon>
    </lineage>
</organism>
<keyword evidence="4" id="KW-1185">Reference proteome</keyword>
<evidence type="ECO:0000256" key="1">
    <source>
        <dbReference type="SAM" id="MobiDB-lite"/>
    </source>
</evidence>
<feature type="region of interest" description="Disordered" evidence="1">
    <location>
        <begin position="46"/>
        <end position="66"/>
    </location>
</feature>
<reference evidence="3" key="5">
    <citation type="journal article" date="2021" name="G3 (Bethesda)">
        <title>Aegilops tauschii genome assembly Aet v5.0 features greater sequence contiguity and improved annotation.</title>
        <authorList>
            <person name="Wang L."/>
            <person name="Zhu T."/>
            <person name="Rodriguez J.C."/>
            <person name="Deal K.R."/>
            <person name="Dubcovsky J."/>
            <person name="McGuire P.E."/>
            <person name="Lux T."/>
            <person name="Spannagl M."/>
            <person name="Mayer K.F.X."/>
            <person name="Baldrich P."/>
            <person name="Meyers B.C."/>
            <person name="Huo N."/>
            <person name="Gu Y.Q."/>
            <person name="Zhou H."/>
            <person name="Devos K.M."/>
            <person name="Bennetzen J.L."/>
            <person name="Unver T."/>
            <person name="Budak H."/>
            <person name="Gulick P.J."/>
            <person name="Galiba G."/>
            <person name="Kalapos B."/>
            <person name="Nelson D.R."/>
            <person name="Li P."/>
            <person name="You F.M."/>
            <person name="Luo M.C."/>
            <person name="Dvorak J."/>
        </authorList>
    </citation>
    <scope>NUCLEOTIDE SEQUENCE [LARGE SCALE GENOMIC DNA]</scope>
    <source>
        <strain evidence="3">cv. AL8/78</strain>
    </source>
</reference>
<dbReference type="AlphaFoldDB" id="A0A453L6E2"/>
<dbReference type="InterPro" id="IPR036047">
    <property type="entry name" value="F-box-like_dom_sf"/>
</dbReference>
<dbReference type="EnsemblPlants" id="AET5Gv20642800.6">
    <property type="protein sequence ID" value="AET5Gv20642800.6"/>
    <property type="gene ID" value="AET5Gv20642800"/>
</dbReference>
<dbReference type="PANTHER" id="PTHR48155:SF1">
    <property type="entry name" value="F-BOX DOMAIN-CONTAINING PROTEIN"/>
    <property type="match status" value="1"/>
</dbReference>
<dbReference type="STRING" id="200361.A0A453L6E2"/>
<evidence type="ECO:0000313" key="4">
    <source>
        <dbReference type="Proteomes" id="UP000015105"/>
    </source>
</evidence>
<dbReference type="SMART" id="SM00256">
    <property type="entry name" value="FBOX"/>
    <property type="match status" value="1"/>
</dbReference>
<protein>
    <recommendedName>
        <fullName evidence="2">F-box domain-containing protein</fullName>
    </recommendedName>
</protein>
<dbReference type="PROSITE" id="PS50181">
    <property type="entry name" value="FBOX"/>
    <property type="match status" value="1"/>
</dbReference>
<evidence type="ECO:0000259" key="2">
    <source>
        <dbReference type="PROSITE" id="PS50181"/>
    </source>
</evidence>
<dbReference type="InterPro" id="IPR001810">
    <property type="entry name" value="F-box_dom"/>
</dbReference>
<dbReference type="Proteomes" id="UP000015105">
    <property type="component" value="Chromosome 5D"/>
</dbReference>
<evidence type="ECO:0000313" key="3">
    <source>
        <dbReference type="EnsemblPlants" id="AET5Gv20642800.6"/>
    </source>
</evidence>
<dbReference type="SUPFAM" id="SSF81383">
    <property type="entry name" value="F-box domain"/>
    <property type="match status" value="1"/>
</dbReference>
<dbReference type="PANTHER" id="PTHR48155">
    <property type="entry name" value="OS09G0497600 PROTEIN"/>
    <property type="match status" value="1"/>
</dbReference>
<feature type="domain" description="F-box" evidence="2">
    <location>
        <begin position="74"/>
        <end position="120"/>
    </location>
</feature>
<reference evidence="4" key="2">
    <citation type="journal article" date="2017" name="Nat. Plants">
        <title>The Aegilops tauschii genome reveals multiple impacts of transposons.</title>
        <authorList>
            <person name="Zhao G."/>
            <person name="Zou C."/>
            <person name="Li K."/>
            <person name="Wang K."/>
            <person name="Li T."/>
            <person name="Gao L."/>
            <person name="Zhang X."/>
            <person name="Wang H."/>
            <person name="Yang Z."/>
            <person name="Liu X."/>
            <person name="Jiang W."/>
            <person name="Mao L."/>
            <person name="Kong X."/>
            <person name="Jiao Y."/>
            <person name="Jia J."/>
        </authorList>
    </citation>
    <scope>NUCLEOTIDE SEQUENCE [LARGE SCALE GENOMIC DNA]</scope>
    <source>
        <strain evidence="4">cv. AL8/78</strain>
    </source>
</reference>
<name>A0A453L6E2_AEGTS</name>
<reference evidence="4" key="1">
    <citation type="journal article" date="2014" name="Science">
        <title>Ancient hybridizations among the ancestral genomes of bread wheat.</title>
        <authorList>
            <consortium name="International Wheat Genome Sequencing Consortium,"/>
            <person name="Marcussen T."/>
            <person name="Sandve S.R."/>
            <person name="Heier L."/>
            <person name="Spannagl M."/>
            <person name="Pfeifer M."/>
            <person name="Jakobsen K.S."/>
            <person name="Wulff B.B."/>
            <person name="Steuernagel B."/>
            <person name="Mayer K.F."/>
            <person name="Olsen O.A."/>
        </authorList>
    </citation>
    <scope>NUCLEOTIDE SEQUENCE [LARGE SCALE GENOMIC DNA]</scope>
    <source>
        <strain evidence="4">cv. AL8/78</strain>
    </source>
</reference>